<sequence length="348" mass="38129">MRQDRESDTAPAARILDIAGLCSIAELSHKYSFPALKLWCMTRYWTASTPNTNLLRTLRALRPPRCSTAARPSPHSAGQMVCAPALTRTSARARHQPAIALADPGALDLPMLLCHAHYVYLARATHASAEQARLVRALCPARCVIATDLLDQDIFKHESRQCARVQRRQLGAATATNAAPLLKAAARDTKITSTPIDLFVNSCARFGQARGLTLSSRITVSQLIYASLSSFPPRNTTSRGTRLWTEVGHVWSGWRCFVSRPRTVEHKFGMLSDNKTDDERGLRQPRRAVLESGFREQLGAGERAATFVNKLSDWFKPSTSDFTASLFGTPTVVCGLLAGINASCGSEH</sequence>
<reference evidence="1" key="1">
    <citation type="submission" date="2023-03" db="EMBL/GenBank/DDBJ databases">
        <title>Massive genome expansion in bonnet fungi (Mycena s.s.) driven by repeated elements and novel gene families across ecological guilds.</title>
        <authorList>
            <consortium name="Lawrence Berkeley National Laboratory"/>
            <person name="Harder C.B."/>
            <person name="Miyauchi S."/>
            <person name="Viragh M."/>
            <person name="Kuo A."/>
            <person name="Thoen E."/>
            <person name="Andreopoulos B."/>
            <person name="Lu D."/>
            <person name="Skrede I."/>
            <person name="Drula E."/>
            <person name="Henrissat B."/>
            <person name="Morin E."/>
            <person name="Kohler A."/>
            <person name="Barry K."/>
            <person name="LaButti K."/>
            <person name="Morin E."/>
            <person name="Salamov A."/>
            <person name="Lipzen A."/>
            <person name="Mereny Z."/>
            <person name="Hegedus B."/>
            <person name="Baldrian P."/>
            <person name="Stursova M."/>
            <person name="Weitz H."/>
            <person name="Taylor A."/>
            <person name="Grigoriev I.V."/>
            <person name="Nagy L.G."/>
            <person name="Martin F."/>
            <person name="Kauserud H."/>
        </authorList>
    </citation>
    <scope>NUCLEOTIDE SEQUENCE</scope>
    <source>
        <strain evidence="1">9144</strain>
    </source>
</reference>
<comment type="caution">
    <text evidence="1">The sequence shown here is derived from an EMBL/GenBank/DDBJ whole genome shotgun (WGS) entry which is preliminary data.</text>
</comment>
<protein>
    <submittedName>
        <fullName evidence="1">Uncharacterized protein</fullName>
    </submittedName>
</protein>
<keyword evidence="2" id="KW-1185">Reference proteome</keyword>
<name>A0AAD6UYM9_9AGAR</name>
<proteinExistence type="predicted"/>
<accession>A0AAD6UYM9</accession>
<evidence type="ECO:0000313" key="2">
    <source>
        <dbReference type="Proteomes" id="UP001219525"/>
    </source>
</evidence>
<dbReference type="EMBL" id="JARJCW010000073">
    <property type="protein sequence ID" value="KAJ7198302.1"/>
    <property type="molecule type" value="Genomic_DNA"/>
</dbReference>
<dbReference type="AlphaFoldDB" id="A0AAD6UYM9"/>
<evidence type="ECO:0000313" key="1">
    <source>
        <dbReference type="EMBL" id="KAJ7198302.1"/>
    </source>
</evidence>
<gene>
    <name evidence="1" type="ORF">GGX14DRAFT_666471</name>
</gene>
<organism evidence="1 2">
    <name type="scientific">Mycena pura</name>
    <dbReference type="NCBI Taxonomy" id="153505"/>
    <lineage>
        <taxon>Eukaryota</taxon>
        <taxon>Fungi</taxon>
        <taxon>Dikarya</taxon>
        <taxon>Basidiomycota</taxon>
        <taxon>Agaricomycotina</taxon>
        <taxon>Agaricomycetes</taxon>
        <taxon>Agaricomycetidae</taxon>
        <taxon>Agaricales</taxon>
        <taxon>Marasmiineae</taxon>
        <taxon>Mycenaceae</taxon>
        <taxon>Mycena</taxon>
    </lineage>
</organism>
<dbReference type="Proteomes" id="UP001219525">
    <property type="component" value="Unassembled WGS sequence"/>
</dbReference>